<evidence type="ECO:0000256" key="4">
    <source>
        <dbReference type="ARBA" id="ARBA00022502"/>
    </source>
</evidence>
<keyword evidence="8" id="KW-0472">Membrane</keyword>
<keyword evidence="11" id="KW-1185">Reference proteome</keyword>
<dbReference type="GO" id="GO:0016255">
    <property type="term" value="P:attachment of GPI anchor to protein"/>
    <property type="evidence" value="ECO:0007669"/>
    <property type="project" value="InterPro"/>
</dbReference>
<evidence type="ECO:0000256" key="1">
    <source>
        <dbReference type="ARBA" id="ARBA00004477"/>
    </source>
</evidence>
<dbReference type="GO" id="GO:0042765">
    <property type="term" value="C:GPI-anchor transamidase complex"/>
    <property type="evidence" value="ECO:0007669"/>
    <property type="project" value="InterPro"/>
</dbReference>
<dbReference type="PANTHER" id="PTHR13121:SF0">
    <property type="entry name" value="PHOSPHATIDYLINOSITOL GLYCAN ANCHOR BIOSYNTHESIS CLASS U PROTEIN"/>
    <property type="match status" value="1"/>
</dbReference>
<reference evidence="10 11" key="2">
    <citation type="submission" date="2018-11" db="EMBL/GenBank/DDBJ databases">
        <authorList>
            <consortium name="Pathogen Informatics"/>
        </authorList>
    </citation>
    <scope>NUCLEOTIDE SEQUENCE [LARGE SCALE GENOMIC DNA]</scope>
</reference>
<sequence>MQKLFSFAVLIRIITKFYAHDWLSKRPELVVAHNSYRRLVDGVQMRLDGFSPYDGDMLHCAPMLLDVMKPFIDHPNVVFTIFVIFDFIIAELLRMTASIYLKSNETDKPSEHCRICNLVMKLLSAPDFTPNVGIFWYFFTEVFNHFRLFFLWVFQLNVFVYLFPLTLTLRSNAFLLLHQFLILLSVFASYPTMTDSAIYLSLLPIFLSLHKYARWTLVIAVTWATCVVLLPVMWRMWIVSGSGNANFYFAVTLCYSMAQIFLMTDLIYSNLRKKATMERGSIAQTDTAVFVFK</sequence>
<reference evidence="12" key="1">
    <citation type="submission" date="2016-04" db="UniProtKB">
        <authorList>
            <consortium name="WormBaseParasite"/>
        </authorList>
    </citation>
    <scope>IDENTIFICATION</scope>
</reference>
<evidence type="ECO:0000313" key="12">
    <source>
        <dbReference type="WBParaSite" id="ASIM_0001258201-mRNA-1"/>
    </source>
</evidence>
<dbReference type="PANTHER" id="PTHR13121">
    <property type="entry name" value="GPI TRANSAMIDASE COMPONENT PIG-U"/>
    <property type="match status" value="1"/>
</dbReference>
<evidence type="ECO:0000313" key="10">
    <source>
        <dbReference type="EMBL" id="VDK46429.1"/>
    </source>
</evidence>
<protein>
    <submittedName>
        <fullName evidence="12">Phosphatidylinositol glycan, class U</fullName>
    </submittedName>
</protein>
<dbReference type="WBParaSite" id="ASIM_0001258201-mRNA-1">
    <property type="protein sequence ID" value="ASIM_0001258201-mRNA-1"/>
    <property type="gene ID" value="ASIM_0001258201"/>
</dbReference>
<evidence type="ECO:0000256" key="2">
    <source>
        <dbReference type="ARBA" id="ARBA00004687"/>
    </source>
</evidence>
<dbReference type="UniPathway" id="UPA00196"/>
<keyword evidence="5" id="KW-0812">Transmembrane</keyword>
<comment type="pathway">
    <text evidence="2">Glycolipid biosynthesis; glycosylphosphatidylinositol-anchor biosynthesis.</text>
</comment>
<evidence type="ECO:0000313" key="11">
    <source>
        <dbReference type="Proteomes" id="UP000267096"/>
    </source>
</evidence>
<feature type="signal peptide" evidence="9">
    <location>
        <begin position="1"/>
        <end position="19"/>
    </location>
</feature>
<keyword evidence="7" id="KW-1133">Transmembrane helix</keyword>
<feature type="chain" id="PRO_5043121058" evidence="9">
    <location>
        <begin position="20"/>
        <end position="293"/>
    </location>
</feature>
<dbReference type="Proteomes" id="UP000267096">
    <property type="component" value="Unassembled WGS sequence"/>
</dbReference>
<dbReference type="OrthoDB" id="549017at2759"/>
<gene>
    <name evidence="10" type="ORF">ASIM_LOCUS12048</name>
</gene>
<evidence type="ECO:0000256" key="6">
    <source>
        <dbReference type="ARBA" id="ARBA00022824"/>
    </source>
</evidence>
<keyword evidence="9" id="KW-0732">Signal</keyword>
<dbReference type="AlphaFoldDB" id="A0A0M3JWD0"/>
<evidence type="ECO:0000256" key="9">
    <source>
        <dbReference type="SAM" id="SignalP"/>
    </source>
</evidence>
<accession>A0A0M3JWD0</accession>
<evidence type="ECO:0000256" key="8">
    <source>
        <dbReference type="ARBA" id="ARBA00023136"/>
    </source>
</evidence>
<keyword evidence="4" id="KW-0337">GPI-anchor biosynthesis</keyword>
<dbReference type="InterPro" id="IPR009600">
    <property type="entry name" value="PIG-U"/>
</dbReference>
<dbReference type="EMBL" id="UYRR01031133">
    <property type="protein sequence ID" value="VDK46429.1"/>
    <property type="molecule type" value="Genomic_DNA"/>
</dbReference>
<keyword evidence="6" id="KW-0256">Endoplasmic reticulum</keyword>
<comment type="similarity">
    <text evidence="3">Belongs to the PIGU family.</text>
</comment>
<proteinExistence type="inferred from homology"/>
<evidence type="ECO:0000256" key="5">
    <source>
        <dbReference type="ARBA" id="ARBA00022692"/>
    </source>
</evidence>
<evidence type="ECO:0000256" key="7">
    <source>
        <dbReference type="ARBA" id="ARBA00022989"/>
    </source>
</evidence>
<evidence type="ECO:0000256" key="3">
    <source>
        <dbReference type="ARBA" id="ARBA00010026"/>
    </source>
</evidence>
<dbReference type="Pfam" id="PF06728">
    <property type="entry name" value="PIG-U"/>
    <property type="match status" value="2"/>
</dbReference>
<comment type="subcellular location">
    <subcellularLocation>
        <location evidence="1">Endoplasmic reticulum membrane</location>
        <topology evidence="1">Multi-pass membrane protein</topology>
    </subcellularLocation>
</comment>
<name>A0A0M3JWD0_ANISI</name>
<dbReference type="GO" id="GO:0006506">
    <property type="term" value="P:GPI anchor biosynthetic process"/>
    <property type="evidence" value="ECO:0007669"/>
    <property type="project" value="UniProtKB-UniPathway"/>
</dbReference>
<organism evidence="12">
    <name type="scientific">Anisakis simplex</name>
    <name type="common">Herring worm</name>
    <dbReference type="NCBI Taxonomy" id="6269"/>
    <lineage>
        <taxon>Eukaryota</taxon>
        <taxon>Metazoa</taxon>
        <taxon>Ecdysozoa</taxon>
        <taxon>Nematoda</taxon>
        <taxon>Chromadorea</taxon>
        <taxon>Rhabditida</taxon>
        <taxon>Spirurina</taxon>
        <taxon>Ascaridomorpha</taxon>
        <taxon>Ascaridoidea</taxon>
        <taxon>Anisakidae</taxon>
        <taxon>Anisakis</taxon>
        <taxon>Anisakis simplex complex</taxon>
    </lineage>
</organism>